<evidence type="ECO:0000313" key="6">
    <source>
        <dbReference type="EMBL" id="TKR63085.1"/>
    </source>
</evidence>
<organism evidence="6 7">
    <name type="scientific">Steinernema carpocapsae</name>
    <name type="common">Entomopathogenic nematode</name>
    <dbReference type="NCBI Taxonomy" id="34508"/>
    <lineage>
        <taxon>Eukaryota</taxon>
        <taxon>Metazoa</taxon>
        <taxon>Ecdysozoa</taxon>
        <taxon>Nematoda</taxon>
        <taxon>Chromadorea</taxon>
        <taxon>Rhabditida</taxon>
        <taxon>Tylenchina</taxon>
        <taxon>Panagrolaimomorpha</taxon>
        <taxon>Strongyloidoidea</taxon>
        <taxon>Steinernematidae</taxon>
        <taxon>Steinernema</taxon>
    </lineage>
</organism>
<feature type="transmembrane region" description="Helical" evidence="5">
    <location>
        <begin position="117"/>
        <end position="141"/>
    </location>
</feature>
<keyword evidence="2 5" id="KW-0812">Transmembrane</keyword>
<comment type="subcellular location">
    <subcellularLocation>
        <location evidence="1">Membrane</location>
        <topology evidence="1">Multi-pass membrane protein</topology>
    </subcellularLocation>
</comment>
<feature type="transmembrane region" description="Helical" evidence="5">
    <location>
        <begin position="26"/>
        <end position="47"/>
    </location>
</feature>
<protein>
    <recommendedName>
        <fullName evidence="8">G-protein coupled receptors family 1 profile domain-containing protein</fullName>
    </recommendedName>
</protein>
<feature type="transmembrane region" description="Helical" evidence="5">
    <location>
        <begin position="153"/>
        <end position="174"/>
    </location>
</feature>
<reference evidence="6 7" key="1">
    <citation type="journal article" date="2015" name="Genome Biol.">
        <title>Comparative genomics of Steinernema reveals deeply conserved gene regulatory networks.</title>
        <authorList>
            <person name="Dillman A.R."/>
            <person name="Macchietto M."/>
            <person name="Porter C.F."/>
            <person name="Rogers A."/>
            <person name="Williams B."/>
            <person name="Antoshechkin I."/>
            <person name="Lee M.M."/>
            <person name="Goodwin Z."/>
            <person name="Lu X."/>
            <person name="Lewis E.E."/>
            <person name="Goodrich-Blair H."/>
            <person name="Stock S.P."/>
            <person name="Adams B.J."/>
            <person name="Sternberg P.W."/>
            <person name="Mortazavi A."/>
        </authorList>
    </citation>
    <scope>NUCLEOTIDE SEQUENCE [LARGE SCALE GENOMIC DNA]</scope>
    <source>
        <strain evidence="6 7">ALL</strain>
    </source>
</reference>
<comment type="caution">
    <text evidence="6">The sequence shown here is derived from an EMBL/GenBank/DDBJ whole genome shotgun (WGS) entry which is preliminary data.</text>
</comment>
<feature type="transmembrane region" description="Helical" evidence="5">
    <location>
        <begin position="284"/>
        <end position="304"/>
    </location>
</feature>
<dbReference type="InterPro" id="IPR053286">
    <property type="entry name" value="Nematode_rcpt-like_srab"/>
</dbReference>
<keyword evidence="3 5" id="KW-1133">Transmembrane helix</keyword>
<dbReference type="InterPro" id="IPR019408">
    <property type="entry name" value="7TM_GPCR_serpentine_rcpt_Srab"/>
</dbReference>
<evidence type="ECO:0000256" key="5">
    <source>
        <dbReference type="SAM" id="Phobius"/>
    </source>
</evidence>
<evidence type="ECO:0000256" key="3">
    <source>
        <dbReference type="ARBA" id="ARBA00022989"/>
    </source>
</evidence>
<accession>A0A4V5ZYC2</accession>
<reference evidence="6 7" key="2">
    <citation type="journal article" date="2019" name="G3 (Bethesda)">
        <title>Hybrid Assembly of the Genome of the Entomopathogenic Nematode Steinernema carpocapsae Identifies the X-Chromosome.</title>
        <authorList>
            <person name="Serra L."/>
            <person name="Macchietto M."/>
            <person name="Macias-Munoz A."/>
            <person name="McGill C.J."/>
            <person name="Rodriguez I.M."/>
            <person name="Rodriguez B."/>
            <person name="Murad R."/>
            <person name="Mortazavi A."/>
        </authorList>
    </citation>
    <scope>NUCLEOTIDE SEQUENCE [LARGE SCALE GENOMIC DNA]</scope>
    <source>
        <strain evidence="6 7">ALL</strain>
    </source>
</reference>
<proteinExistence type="predicted"/>
<dbReference type="EMBL" id="AZBU02000010">
    <property type="protein sequence ID" value="TKR63085.1"/>
    <property type="molecule type" value="Genomic_DNA"/>
</dbReference>
<dbReference type="PANTHER" id="PTHR46561">
    <property type="entry name" value="SERPENTINE RECEPTOR, CLASS AB (CLASS A-LIKE)-RELATED"/>
    <property type="match status" value="1"/>
</dbReference>
<dbReference type="Proteomes" id="UP000298663">
    <property type="component" value="Unassembled WGS sequence"/>
</dbReference>
<feature type="transmembrane region" description="Helical" evidence="5">
    <location>
        <begin position="194"/>
        <end position="219"/>
    </location>
</feature>
<evidence type="ECO:0000256" key="2">
    <source>
        <dbReference type="ARBA" id="ARBA00022692"/>
    </source>
</evidence>
<keyword evidence="7" id="KW-1185">Reference proteome</keyword>
<dbReference type="PANTHER" id="PTHR46561:SF11">
    <property type="entry name" value="SERPENTINE RECEPTOR CLASS ALPHA_BETA-14"/>
    <property type="match status" value="1"/>
</dbReference>
<evidence type="ECO:0000256" key="1">
    <source>
        <dbReference type="ARBA" id="ARBA00004141"/>
    </source>
</evidence>
<feature type="transmembrane region" description="Helical" evidence="5">
    <location>
        <begin position="59"/>
        <end position="77"/>
    </location>
</feature>
<dbReference type="GO" id="GO:0016020">
    <property type="term" value="C:membrane"/>
    <property type="evidence" value="ECO:0007669"/>
    <property type="project" value="UniProtKB-SubCell"/>
</dbReference>
<dbReference type="Pfam" id="PF10292">
    <property type="entry name" value="7TM_GPCR_Srab"/>
    <property type="match status" value="1"/>
</dbReference>
<dbReference type="OrthoDB" id="5805206at2759"/>
<keyword evidence="4 5" id="KW-0472">Membrane</keyword>
<gene>
    <name evidence="6" type="ORF">L596_026962</name>
</gene>
<evidence type="ECO:0000313" key="7">
    <source>
        <dbReference type="Proteomes" id="UP000298663"/>
    </source>
</evidence>
<feature type="transmembrane region" description="Helical" evidence="5">
    <location>
        <begin position="247"/>
        <end position="272"/>
    </location>
</feature>
<name>A0A4V5ZYC2_STECR</name>
<dbReference type="AlphaFoldDB" id="A0A4V5ZYC2"/>
<sequence>MSNQSDAEVCKSTEELSRNWGFLVNLATRAFIGISGIACSLIVAKYANPTSSFHPNARFILKIHFCAVLTACVGLILGDGFDFLRMTIFKQIRVGAGEVECPVPLILSSLGCTFRSILLFGNLCSVMTMSCLAVERVVATVKVGSYDGRKKGLGYVVVGIMATIAVGLIIWQAVSIDIEPYVAFATFKGRGTAVYRFLVNMQIALDCFNCTVFFCLLLANCYMKKQIFKITVSLPCKYQISENRNAICLLLPLAIFHMLIYSGTFVLIQQFAVTQKDTASRVRMSILVDLMPFYDILLPVVLLWRHFVHKRAVAKMNTVNFIGKLTSPLKRKKIQAEQQTHFAMLDKMFSKP</sequence>
<evidence type="ECO:0000256" key="4">
    <source>
        <dbReference type="ARBA" id="ARBA00023136"/>
    </source>
</evidence>
<evidence type="ECO:0008006" key="8">
    <source>
        <dbReference type="Google" id="ProtNLM"/>
    </source>
</evidence>